<gene>
    <name evidence="1" type="ORF">ACFOGP_09650</name>
</gene>
<dbReference type="Pfam" id="PF00106">
    <property type="entry name" value="adh_short"/>
    <property type="match status" value="1"/>
</dbReference>
<name>A0ABV7GRY8_9RHOB</name>
<keyword evidence="2" id="KW-1185">Reference proteome</keyword>
<dbReference type="InterPro" id="IPR002347">
    <property type="entry name" value="SDR_fam"/>
</dbReference>
<comment type="caution">
    <text evidence="1">The sequence shown here is derived from an EMBL/GenBank/DDBJ whole genome shotgun (WGS) entry which is preliminary data.</text>
</comment>
<proteinExistence type="predicted"/>
<evidence type="ECO:0000313" key="1">
    <source>
        <dbReference type="EMBL" id="MFC3142974.1"/>
    </source>
</evidence>
<accession>A0ABV7GRY8</accession>
<evidence type="ECO:0000313" key="2">
    <source>
        <dbReference type="Proteomes" id="UP001595632"/>
    </source>
</evidence>
<dbReference type="PRINTS" id="PR00081">
    <property type="entry name" value="GDHRDH"/>
</dbReference>
<protein>
    <submittedName>
        <fullName evidence="1">SDR family oxidoreductase</fullName>
    </submittedName>
</protein>
<sequence length="255" mass="26236">MHIALTGAASGIGAALVRRLKAAGHRITAFDIAKPEGVDRWLPVDMADTAAVAQAADAAEGPFDALILNAGLPPRDGNAAQLLAVNVFGLMATATALEPKLAPGASIVATASRAGEHWRENLPQVKALMGLPGPDSLPDFVAANHIDPLRAYCLSKEAVIVWTIRQTERLLAKGLRANCVCPSAVDTPILSDFKAALGERAAGSLARVGRAGTADEIAAVIAFLAGPDSGWMRGQAIPVDGGISAMVLADETDLV</sequence>
<reference evidence="2" key="1">
    <citation type="journal article" date="2019" name="Int. J. Syst. Evol. Microbiol.">
        <title>The Global Catalogue of Microorganisms (GCM) 10K type strain sequencing project: providing services to taxonomists for standard genome sequencing and annotation.</title>
        <authorList>
            <consortium name="The Broad Institute Genomics Platform"/>
            <consortium name="The Broad Institute Genome Sequencing Center for Infectious Disease"/>
            <person name="Wu L."/>
            <person name="Ma J."/>
        </authorList>
    </citation>
    <scope>NUCLEOTIDE SEQUENCE [LARGE SCALE GENOMIC DNA]</scope>
    <source>
        <strain evidence="2">KCTC 52366</strain>
    </source>
</reference>
<organism evidence="1 2">
    <name type="scientific">Psychromarinibacter halotolerans</name>
    <dbReference type="NCBI Taxonomy" id="1775175"/>
    <lineage>
        <taxon>Bacteria</taxon>
        <taxon>Pseudomonadati</taxon>
        <taxon>Pseudomonadota</taxon>
        <taxon>Alphaproteobacteria</taxon>
        <taxon>Rhodobacterales</taxon>
        <taxon>Paracoccaceae</taxon>
        <taxon>Psychromarinibacter</taxon>
    </lineage>
</organism>
<dbReference type="Gene3D" id="3.40.50.720">
    <property type="entry name" value="NAD(P)-binding Rossmann-like Domain"/>
    <property type="match status" value="1"/>
</dbReference>
<dbReference type="Proteomes" id="UP001595632">
    <property type="component" value="Unassembled WGS sequence"/>
</dbReference>
<dbReference type="EMBL" id="JBHRTB010000010">
    <property type="protein sequence ID" value="MFC3142974.1"/>
    <property type="molecule type" value="Genomic_DNA"/>
</dbReference>
<dbReference type="PANTHER" id="PTHR43975:SF2">
    <property type="entry name" value="EG:BACR7A4.14 PROTEIN-RELATED"/>
    <property type="match status" value="1"/>
</dbReference>
<dbReference type="RefSeq" id="WP_275632953.1">
    <property type="nucleotide sequence ID" value="NZ_JARGYD010000004.1"/>
</dbReference>
<dbReference type="SUPFAM" id="SSF51735">
    <property type="entry name" value="NAD(P)-binding Rossmann-fold domains"/>
    <property type="match status" value="1"/>
</dbReference>
<dbReference type="PANTHER" id="PTHR43975">
    <property type="entry name" value="ZGC:101858"/>
    <property type="match status" value="1"/>
</dbReference>
<dbReference type="Pfam" id="PF13561">
    <property type="entry name" value="adh_short_C2"/>
    <property type="match status" value="1"/>
</dbReference>
<dbReference type="InterPro" id="IPR036291">
    <property type="entry name" value="NAD(P)-bd_dom_sf"/>
</dbReference>